<dbReference type="EC" id="5.3.1.8" evidence="4"/>
<dbReference type="InterPro" id="IPR011051">
    <property type="entry name" value="RmlC_Cupin_sf"/>
</dbReference>
<dbReference type="InterPro" id="IPR046458">
    <property type="entry name" value="PMI_typeI_hel"/>
</dbReference>
<evidence type="ECO:0000256" key="4">
    <source>
        <dbReference type="ARBA" id="ARBA00011956"/>
    </source>
</evidence>
<evidence type="ECO:0000256" key="12">
    <source>
        <dbReference type="SAM" id="MobiDB-lite"/>
    </source>
</evidence>
<dbReference type="InterPro" id="IPR018050">
    <property type="entry name" value="Pmannose_isomerase-type1_CS"/>
</dbReference>
<keyword evidence="6 11" id="KW-0862">Zinc</keyword>
<evidence type="ECO:0000256" key="8">
    <source>
        <dbReference type="ARBA" id="ARBA00029741"/>
    </source>
</evidence>
<dbReference type="PRINTS" id="PR00714">
    <property type="entry name" value="MAN6PISMRASE"/>
</dbReference>
<evidence type="ECO:0000256" key="6">
    <source>
        <dbReference type="ARBA" id="ARBA00022833"/>
    </source>
</evidence>
<evidence type="ECO:0000256" key="2">
    <source>
        <dbReference type="ARBA" id="ARBA00004666"/>
    </source>
</evidence>
<evidence type="ECO:0000313" key="15">
    <source>
        <dbReference type="Proteomes" id="UP000887566"/>
    </source>
</evidence>
<dbReference type="CDD" id="cd07011">
    <property type="entry name" value="cupin_PMI_type_I_N"/>
    <property type="match status" value="1"/>
</dbReference>
<dbReference type="GO" id="GO:0008270">
    <property type="term" value="F:zinc ion binding"/>
    <property type="evidence" value="ECO:0007669"/>
    <property type="project" value="InterPro"/>
</dbReference>
<dbReference type="GO" id="GO:0005975">
    <property type="term" value="P:carbohydrate metabolic process"/>
    <property type="evidence" value="ECO:0007669"/>
    <property type="project" value="InterPro"/>
</dbReference>
<dbReference type="WBParaSite" id="PSAMB.scaffold1165size35096.g11583.t1">
    <property type="protein sequence ID" value="PSAMB.scaffold1165size35096.g11583.t1"/>
    <property type="gene ID" value="PSAMB.scaffold1165size35096.g11583"/>
</dbReference>
<evidence type="ECO:0000313" key="16">
    <source>
        <dbReference type="WBParaSite" id="PSAMB.scaffold1165size35096.g11583.t1"/>
    </source>
</evidence>
<keyword evidence="5 11" id="KW-0479">Metal-binding</keyword>
<evidence type="ECO:0000259" key="13">
    <source>
        <dbReference type="Pfam" id="PF20511"/>
    </source>
</evidence>
<dbReference type="PIRSF" id="PIRSF001480">
    <property type="entry name" value="Mannose-6-phosphate_isomerase"/>
    <property type="match status" value="1"/>
</dbReference>
<dbReference type="Proteomes" id="UP000887566">
    <property type="component" value="Unplaced"/>
</dbReference>
<feature type="domain" description="Phosphomannose isomerase type I helical insertion" evidence="14">
    <location>
        <begin position="126"/>
        <end position="213"/>
    </location>
</feature>
<dbReference type="PANTHER" id="PTHR10309">
    <property type="entry name" value="MANNOSE-6-PHOSPHATE ISOMERASE"/>
    <property type="match status" value="1"/>
</dbReference>
<sequence length="439" mass="49408">MGTHPDGPAKLRGSGTKLSNHIATSKSDRDLNRKWSQCDTLIKEDIHLPFIMKIMSIRTTLSLQVHPTKKQAARLHRLDPINYPDSNHKPELALALTRFELLCGFRPAKEIADNLRAFPEFRIVFGERNARRFEEMMERNVNESSEEAKNCLAIGFRAMMEAPAALIAKQLLSLRRRLQCGEIGCLSNDTVKVLLKMQDDFPGDNGCFSPLYLNHMILEPGECCYYAAEEMHAYLSGECVECVGCSNNTIRAALTNKHKDLEILCETLNYRMTDPEHYMIRPNKFPNDNNIDVYDPEDCPDFALHQIKVDNSIIKQQNYTLPALGCGSIVVIVKGQAKVNDYGTIKRGDIFYIPPNEKTHMTITGDGPFVAYRTFSYEEGPDHSDATALRDIRTTAGNINFAGKLNAACKQDTLKLTGKLNMPKDVNVFDLGMEMDGFC</sequence>
<dbReference type="Pfam" id="PF20511">
    <property type="entry name" value="PMI_typeI_cat"/>
    <property type="match status" value="1"/>
</dbReference>
<comment type="similarity">
    <text evidence="3">Belongs to the mannose-6-phosphate isomerase type 1 family.</text>
</comment>
<feature type="binding site" evidence="11">
    <location>
        <position position="232"/>
    </location>
    <ligand>
        <name>Zn(2+)</name>
        <dbReference type="ChEBI" id="CHEBI:29105"/>
    </ligand>
</feature>
<proteinExistence type="inferred from homology"/>
<accession>A0A914UQT4</accession>
<comment type="cofactor">
    <cofactor evidence="11">
        <name>Zn(2+)</name>
        <dbReference type="ChEBI" id="CHEBI:29105"/>
    </cofactor>
    <text evidence="11">Binds 1 zinc ion per subunit.</text>
</comment>
<dbReference type="InterPro" id="IPR046457">
    <property type="entry name" value="PMI_typeI_cat"/>
</dbReference>
<feature type="binding site" evidence="11">
    <location>
        <position position="66"/>
    </location>
    <ligand>
        <name>Zn(2+)</name>
        <dbReference type="ChEBI" id="CHEBI:29105"/>
    </ligand>
</feature>
<comment type="pathway">
    <text evidence="2">Nucleotide-sugar biosynthesis; GDP-alpha-D-mannose biosynthesis; alpha-D-mannose 1-phosphate from D-fructose 6-phosphate: step 1/2.</text>
</comment>
<feature type="binding site" evidence="11">
    <location>
        <position position="91"/>
    </location>
    <ligand>
        <name>Zn(2+)</name>
        <dbReference type="ChEBI" id="CHEBI:29105"/>
    </ligand>
</feature>
<evidence type="ECO:0000256" key="9">
    <source>
        <dbReference type="ARBA" id="ARBA00030762"/>
    </source>
</evidence>
<feature type="binding site" evidence="11">
    <location>
        <position position="64"/>
    </location>
    <ligand>
        <name>Zn(2+)</name>
        <dbReference type="ChEBI" id="CHEBI:29105"/>
    </ligand>
</feature>
<keyword evidence="7" id="KW-0413">Isomerase</keyword>
<name>A0A914UQT4_9BILA</name>
<dbReference type="SUPFAM" id="SSF51182">
    <property type="entry name" value="RmlC-like cupins"/>
    <property type="match status" value="1"/>
</dbReference>
<dbReference type="InterPro" id="IPR016305">
    <property type="entry name" value="Mannose-6-P_Isomerase"/>
</dbReference>
<dbReference type="GO" id="GO:0009298">
    <property type="term" value="P:GDP-mannose biosynthetic process"/>
    <property type="evidence" value="ECO:0007669"/>
    <property type="project" value="InterPro"/>
</dbReference>
<dbReference type="Gene3D" id="2.60.120.10">
    <property type="entry name" value="Jelly Rolls"/>
    <property type="match status" value="2"/>
</dbReference>
<dbReference type="AlphaFoldDB" id="A0A914UQT4"/>
<dbReference type="NCBIfam" id="TIGR00218">
    <property type="entry name" value="manA"/>
    <property type="match status" value="1"/>
</dbReference>
<dbReference type="InterPro" id="IPR001250">
    <property type="entry name" value="Man6P_Isoase-1"/>
</dbReference>
<evidence type="ECO:0000256" key="7">
    <source>
        <dbReference type="ARBA" id="ARBA00023235"/>
    </source>
</evidence>
<evidence type="ECO:0000256" key="10">
    <source>
        <dbReference type="PIRSR" id="PIRSR001480-1"/>
    </source>
</evidence>
<evidence type="ECO:0000256" key="1">
    <source>
        <dbReference type="ARBA" id="ARBA00000757"/>
    </source>
</evidence>
<comment type="catalytic activity">
    <reaction evidence="1">
        <text>D-mannose 6-phosphate = D-fructose 6-phosphate</text>
        <dbReference type="Rhea" id="RHEA:12356"/>
        <dbReference type="ChEBI" id="CHEBI:58735"/>
        <dbReference type="ChEBI" id="CHEBI:61527"/>
        <dbReference type="EC" id="5.3.1.8"/>
    </reaction>
</comment>
<reference evidence="16" key="1">
    <citation type="submission" date="2022-11" db="UniProtKB">
        <authorList>
            <consortium name="WormBaseParasite"/>
        </authorList>
    </citation>
    <scope>IDENTIFICATION</scope>
</reference>
<dbReference type="InterPro" id="IPR014710">
    <property type="entry name" value="RmlC-like_jellyroll"/>
</dbReference>
<protein>
    <recommendedName>
        <fullName evidence="4">mannose-6-phosphate isomerase</fullName>
        <ecNumber evidence="4">5.3.1.8</ecNumber>
    </recommendedName>
    <alternativeName>
        <fullName evidence="8">Phosphohexomutase</fullName>
    </alternativeName>
    <alternativeName>
        <fullName evidence="9">Phosphomannose isomerase</fullName>
    </alternativeName>
</protein>
<feature type="compositionally biased region" description="Polar residues" evidence="12">
    <location>
        <begin position="16"/>
        <end position="25"/>
    </location>
</feature>
<feature type="domain" description="Phosphomannose isomerase type I catalytic" evidence="13">
    <location>
        <begin position="1"/>
        <end position="107"/>
    </location>
</feature>
<dbReference type="GO" id="GO:0005829">
    <property type="term" value="C:cytosol"/>
    <property type="evidence" value="ECO:0007669"/>
    <property type="project" value="TreeGrafter"/>
</dbReference>
<dbReference type="PROSITE" id="PS00965">
    <property type="entry name" value="PMI_I_1"/>
    <property type="match status" value="1"/>
</dbReference>
<dbReference type="Pfam" id="PF20512">
    <property type="entry name" value="PMI_typeI_hel"/>
    <property type="match status" value="1"/>
</dbReference>
<evidence type="ECO:0000256" key="3">
    <source>
        <dbReference type="ARBA" id="ARBA00010772"/>
    </source>
</evidence>
<evidence type="ECO:0000256" key="5">
    <source>
        <dbReference type="ARBA" id="ARBA00022723"/>
    </source>
</evidence>
<feature type="active site" evidence="10">
    <location>
        <position position="251"/>
    </location>
</feature>
<dbReference type="Gene3D" id="1.10.441.10">
    <property type="entry name" value="Phosphomannose Isomerase, domain 2"/>
    <property type="match status" value="1"/>
</dbReference>
<keyword evidence="15" id="KW-1185">Reference proteome</keyword>
<evidence type="ECO:0000256" key="11">
    <source>
        <dbReference type="PIRSR" id="PIRSR001480-2"/>
    </source>
</evidence>
<evidence type="ECO:0000259" key="14">
    <source>
        <dbReference type="Pfam" id="PF20512"/>
    </source>
</evidence>
<organism evidence="15 16">
    <name type="scientific">Plectus sambesii</name>
    <dbReference type="NCBI Taxonomy" id="2011161"/>
    <lineage>
        <taxon>Eukaryota</taxon>
        <taxon>Metazoa</taxon>
        <taxon>Ecdysozoa</taxon>
        <taxon>Nematoda</taxon>
        <taxon>Chromadorea</taxon>
        <taxon>Plectida</taxon>
        <taxon>Plectina</taxon>
        <taxon>Plectoidea</taxon>
        <taxon>Plectidae</taxon>
        <taxon>Plectus</taxon>
    </lineage>
</organism>
<dbReference type="GO" id="GO:0004476">
    <property type="term" value="F:mannose-6-phosphate isomerase activity"/>
    <property type="evidence" value="ECO:0007669"/>
    <property type="project" value="UniProtKB-EC"/>
</dbReference>
<feature type="region of interest" description="Disordered" evidence="12">
    <location>
        <begin position="1"/>
        <end position="26"/>
    </location>
</feature>
<dbReference type="PANTHER" id="PTHR10309:SF2">
    <property type="entry name" value="MANNOSE-6-PHOSPHATE ISOMERASE"/>
    <property type="match status" value="1"/>
</dbReference>